<dbReference type="AlphaFoldDB" id="A0A9P4JCX4"/>
<gene>
    <name evidence="5" type="ORF">GQ43DRAFT_425754</name>
</gene>
<name>A0A9P4JCX4_9PLEO</name>
<keyword evidence="2" id="KW-0479">Metal-binding</keyword>
<comment type="similarity">
    <text evidence="1">Belongs to the Gfa family.</text>
</comment>
<evidence type="ECO:0000256" key="3">
    <source>
        <dbReference type="ARBA" id="ARBA00022833"/>
    </source>
</evidence>
<dbReference type="InterPro" id="IPR052355">
    <property type="entry name" value="CENP-V-like"/>
</dbReference>
<dbReference type="EMBL" id="ML994312">
    <property type="protein sequence ID" value="KAF2196860.1"/>
    <property type="molecule type" value="Genomic_DNA"/>
</dbReference>
<accession>A0A9P4JCX4</accession>
<evidence type="ECO:0000256" key="1">
    <source>
        <dbReference type="ARBA" id="ARBA00005495"/>
    </source>
</evidence>
<dbReference type="Gene3D" id="2.170.150.70">
    <property type="match status" value="1"/>
</dbReference>
<evidence type="ECO:0000313" key="6">
    <source>
        <dbReference type="Proteomes" id="UP000799536"/>
    </source>
</evidence>
<dbReference type="PANTHER" id="PTHR28620:SF1">
    <property type="entry name" value="CENP-V_GFA DOMAIN-CONTAINING PROTEIN"/>
    <property type="match status" value="1"/>
</dbReference>
<dbReference type="SUPFAM" id="SSF51316">
    <property type="entry name" value="Mss4-like"/>
    <property type="match status" value="1"/>
</dbReference>
<proteinExistence type="inferred from homology"/>
<evidence type="ECO:0000259" key="4">
    <source>
        <dbReference type="PROSITE" id="PS51891"/>
    </source>
</evidence>
<dbReference type="PROSITE" id="PS51891">
    <property type="entry name" value="CENP_V_GFA"/>
    <property type="match status" value="1"/>
</dbReference>
<dbReference type="GO" id="GO:0046872">
    <property type="term" value="F:metal ion binding"/>
    <property type="evidence" value="ECO:0007669"/>
    <property type="project" value="UniProtKB-KW"/>
</dbReference>
<organism evidence="5 6">
    <name type="scientific">Delitschia confertaspora ATCC 74209</name>
    <dbReference type="NCBI Taxonomy" id="1513339"/>
    <lineage>
        <taxon>Eukaryota</taxon>
        <taxon>Fungi</taxon>
        <taxon>Dikarya</taxon>
        <taxon>Ascomycota</taxon>
        <taxon>Pezizomycotina</taxon>
        <taxon>Dothideomycetes</taxon>
        <taxon>Pleosporomycetidae</taxon>
        <taxon>Pleosporales</taxon>
        <taxon>Delitschiaceae</taxon>
        <taxon>Delitschia</taxon>
    </lineage>
</organism>
<feature type="domain" description="CENP-V/GFA" evidence="4">
    <location>
        <begin position="6"/>
        <end position="142"/>
    </location>
</feature>
<sequence length="210" mass="23690">MASKAFHGSCHCGSIQYLVRVTLPPDTTNASPFTPGTHIYKCNCTTCHKAGFFHLRPNSASEDFLLLSPNPSELGDYSCLTKQMHWYFCKTCGVKPFCGAGGWVKEEVDVNAWKGEEKRDGEGKKKTAWKLTTKEVEIEKADRKIKKEVLSLNVNATTLDARQEGLDLREWHEKKWVFYLDVLDFDVSSYKEGMPMPAMGFEGPYPGGMY</sequence>
<reference evidence="5" key="1">
    <citation type="journal article" date="2020" name="Stud. Mycol.">
        <title>101 Dothideomycetes genomes: a test case for predicting lifestyles and emergence of pathogens.</title>
        <authorList>
            <person name="Haridas S."/>
            <person name="Albert R."/>
            <person name="Binder M."/>
            <person name="Bloem J."/>
            <person name="Labutti K."/>
            <person name="Salamov A."/>
            <person name="Andreopoulos B."/>
            <person name="Baker S."/>
            <person name="Barry K."/>
            <person name="Bills G."/>
            <person name="Bluhm B."/>
            <person name="Cannon C."/>
            <person name="Castanera R."/>
            <person name="Culley D."/>
            <person name="Daum C."/>
            <person name="Ezra D."/>
            <person name="Gonzalez J."/>
            <person name="Henrissat B."/>
            <person name="Kuo A."/>
            <person name="Liang C."/>
            <person name="Lipzen A."/>
            <person name="Lutzoni F."/>
            <person name="Magnuson J."/>
            <person name="Mondo S."/>
            <person name="Nolan M."/>
            <person name="Ohm R."/>
            <person name="Pangilinan J."/>
            <person name="Park H.-J."/>
            <person name="Ramirez L."/>
            <person name="Alfaro M."/>
            <person name="Sun H."/>
            <person name="Tritt A."/>
            <person name="Yoshinaga Y."/>
            <person name="Zwiers L.-H."/>
            <person name="Turgeon B."/>
            <person name="Goodwin S."/>
            <person name="Spatafora J."/>
            <person name="Crous P."/>
            <person name="Grigoriev I."/>
        </authorList>
    </citation>
    <scope>NUCLEOTIDE SEQUENCE</scope>
    <source>
        <strain evidence="5">ATCC 74209</strain>
    </source>
</reference>
<dbReference type="InterPro" id="IPR011057">
    <property type="entry name" value="Mss4-like_sf"/>
</dbReference>
<protein>
    <recommendedName>
        <fullName evidence="4">CENP-V/GFA domain-containing protein</fullName>
    </recommendedName>
</protein>
<dbReference type="Proteomes" id="UP000799536">
    <property type="component" value="Unassembled WGS sequence"/>
</dbReference>
<keyword evidence="3" id="KW-0862">Zinc</keyword>
<keyword evidence="6" id="KW-1185">Reference proteome</keyword>
<dbReference type="InterPro" id="IPR006913">
    <property type="entry name" value="CENP-V/GFA"/>
</dbReference>
<dbReference type="PANTHER" id="PTHR28620">
    <property type="entry name" value="CENTROMERE PROTEIN V"/>
    <property type="match status" value="1"/>
</dbReference>
<evidence type="ECO:0000256" key="2">
    <source>
        <dbReference type="ARBA" id="ARBA00022723"/>
    </source>
</evidence>
<comment type="caution">
    <text evidence="5">The sequence shown here is derived from an EMBL/GenBank/DDBJ whole genome shotgun (WGS) entry which is preliminary data.</text>
</comment>
<evidence type="ECO:0000313" key="5">
    <source>
        <dbReference type="EMBL" id="KAF2196860.1"/>
    </source>
</evidence>
<dbReference type="OrthoDB" id="3930719at2759"/>
<dbReference type="GO" id="GO:0016846">
    <property type="term" value="F:carbon-sulfur lyase activity"/>
    <property type="evidence" value="ECO:0007669"/>
    <property type="project" value="InterPro"/>
</dbReference>